<dbReference type="GO" id="GO:0004553">
    <property type="term" value="F:hydrolase activity, hydrolyzing O-glycosyl compounds"/>
    <property type="evidence" value="ECO:0007669"/>
    <property type="project" value="InterPro"/>
</dbReference>
<dbReference type="PANTHER" id="PTHR39160:SF4">
    <property type="entry name" value="RESUSCITATION-PROMOTING FACTOR RPFB"/>
    <property type="match status" value="1"/>
</dbReference>
<dbReference type="InterPro" id="IPR018392">
    <property type="entry name" value="LysM"/>
</dbReference>
<dbReference type="SMART" id="SM00257">
    <property type="entry name" value="LysM"/>
    <property type="match status" value="1"/>
</dbReference>
<proteinExistence type="predicted"/>
<dbReference type="RefSeq" id="WP_144403499.1">
    <property type="nucleotide sequence ID" value="NZ_LN824141.1"/>
</dbReference>
<dbReference type="InterPro" id="IPR036779">
    <property type="entry name" value="LysM_dom_sf"/>
</dbReference>
<dbReference type="Gene3D" id="3.10.350.10">
    <property type="entry name" value="LysM domain"/>
    <property type="match status" value="1"/>
</dbReference>
<keyword evidence="2" id="KW-0175">Coiled coil</keyword>
<dbReference type="InterPro" id="IPR016047">
    <property type="entry name" value="M23ase_b-sheet_dom"/>
</dbReference>
<evidence type="ECO:0000256" key="1">
    <source>
        <dbReference type="ARBA" id="ARBA00022729"/>
    </source>
</evidence>
<dbReference type="EMBL" id="LN824141">
    <property type="protein sequence ID" value="CEP78741.1"/>
    <property type="molecule type" value="Genomic_DNA"/>
</dbReference>
<keyword evidence="1" id="KW-0732">Signal</keyword>
<dbReference type="Gene3D" id="2.40.40.10">
    <property type="entry name" value="RlpA-like domain"/>
    <property type="match status" value="1"/>
</dbReference>
<reference evidence="5" key="1">
    <citation type="submission" date="2014-11" db="EMBL/GenBank/DDBJ databases">
        <authorList>
            <person name="Wibberg D."/>
        </authorList>
    </citation>
    <scope>NUCLEOTIDE SEQUENCE [LARGE SCALE GENOMIC DNA]</scope>
    <source>
        <strain evidence="5">L3</strain>
    </source>
</reference>
<dbReference type="Pfam" id="PF01476">
    <property type="entry name" value="LysM"/>
    <property type="match status" value="1"/>
</dbReference>
<dbReference type="OrthoDB" id="9798935at2"/>
<dbReference type="Pfam" id="PF06725">
    <property type="entry name" value="3D"/>
    <property type="match status" value="1"/>
</dbReference>
<keyword evidence="5" id="KW-1185">Reference proteome</keyword>
<evidence type="ECO:0000256" key="2">
    <source>
        <dbReference type="SAM" id="Coils"/>
    </source>
</evidence>
<dbReference type="Proteomes" id="UP000032809">
    <property type="component" value="Chromosome I"/>
</dbReference>
<dbReference type="InterPro" id="IPR036908">
    <property type="entry name" value="RlpA-like_sf"/>
</dbReference>
<dbReference type="PANTHER" id="PTHR39160">
    <property type="entry name" value="CELL WALL-BINDING PROTEIN YOCH"/>
    <property type="match status" value="1"/>
</dbReference>
<dbReference type="SUPFAM" id="SSF54106">
    <property type="entry name" value="LysM domain"/>
    <property type="match status" value="1"/>
</dbReference>
<dbReference type="Gene3D" id="2.70.70.10">
    <property type="entry name" value="Glucose Permease (Domain IIA)"/>
    <property type="match status" value="1"/>
</dbReference>
<dbReference type="KEGG" id="dtn:DTL3_1447"/>
<dbReference type="Pfam" id="PF01551">
    <property type="entry name" value="Peptidase_M23"/>
    <property type="match status" value="1"/>
</dbReference>
<dbReference type="CDD" id="cd14486">
    <property type="entry name" value="3D_domain"/>
    <property type="match status" value="1"/>
</dbReference>
<feature type="domain" description="LysM" evidence="3">
    <location>
        <begin position="312"/>
        <end position="358"/>
    </location>
</feature>
<dbReference type="AlphaFoldDB" id="A0A0C7NLH1"/>
<dbReference type="STRING" id="1006576.DTL3_1447"/>
<dbReference type="SUPFAM" id="SSF50685">
    <property type="entry name" value="Barwin-like endoglucanases"/>
    <property type="match status" value="1"/>
</dbReference>
<gene>
    <name evidence="4" type="primary">lysM3</name>
    <name evidence="4" type="ORF">DTL3_1447</name>
</gene>
<dbReference type="GO" id="GO:0009254">
    <property type="term" value="P:peptidoglycan turnover"/>
    <property type="evidence" value="ECO:0007669"/>
    <property type="project" value="InterPro"/>
</dbReference>
<dbReference type="CDD" id="cd12797">
    <property type="entry name" value="M23_peptidase"/>
    <property type="match status" value="1"/>
</dbReference>
<protein>
    <submittedName>
        <fullName evidence="4">Peptidoglycan-binding LysM</fullName>
    </submittedName>
</protein>
<dbReference type="InterPro" id="IPR011055">
    <property type="entry name" value="Dup_hybrid_motif"/>
</dbReference>
<sequence>MILLTLSVVIVLLLSGCSFFQPQQATSTLPNSELEAIKNQLYAIEYRLTQMESQVNSLSDKIYQNSMNYSYDYDMVKSVKDQYNYIEKRIVTLEDYLYEGRSYEDIDKLLDLDLRVQKLESASNLNLMNSNNTNETSGLEARIINLENQIAELENLLVNIPKMDQKLIFDNINELNEKVNYLEKSFQDSEFYFLQNGNIKELIEKQITEADLEGYVESIVDYKTEEAVSKLYYQNQSENILKIKSLEDIVVNLENQIKNLNNELQKTIIQPPNSLSEIYLGQIQDINSKINELYYTLGEKEVTQLLGSSNEIKYVVKSGDTLISISNAFSLGNKGVQIIMQANNLQSTNIRVGQELKIPVGNIEELINWPFEKTRPSNYDRIVIRFGERNVNGVSSGIGVLAQDEQIYSILPGRVIELGKLANNNYYLKIDHGNGIITVTSNIRTLYVSQNSWVENSKALGTAKNGEIVNIELWKNGEPKDPLRLFYKKIGDFKATYYTEWDDKIVYSPTFRLTRSGDKPISYQTIAADPKVLPLGTVVYIPELSSLPNNGYFIVQDTGSQIVGNKIDIYVNDVRLANKTEEKLTVYVVNSQS</sequence>
<dbReference type="InterPro" id="IPR010611">
    <property type="entry name" value="3D_dom"/>
</dbReference>
<organism evidence="4 5">
    <name type="scientific">Defluviitoga tunisiensis</name>
    <dbReference type="NCBI Taxonomy" id="1006576"/>
    <lineage>
        <taxon>Bacteria</taxon>
        <taxon>Thermotogati</taxon>
        <taxon>Thermotogota</taxon>
        <taxon>Thermotogae</taxon>
        <taxon>Petrotogales</taxon>
        <taxon>Petrotogaceae</taxon>
        <taxon>Defluviitoga</taxon>
    </lineage>
</organism>
<evidence type="ECO:0000313" key="4">
    <source>
        <dbReference type="EMBL" id="CEP78741.1"/>
    </source>
</evidence>
<dbReference type="GO" id="GO:0019867">
    <property type="term" value="C:outer membrane"/>
    <property type="evidence" value="ECO:0007669"/>
    <property type="project" value="InterPro"/>
</dbReference>
<dbReference type="PROSITE" id="PS51782">
    <property type="entry name" value="LYSM"/>
    <property type="match status" value="1"/>
</dbReference>
<evidence type="ECO:0000313" key="5">
    <source>
        <dbReference type="Proteomes" id="UP000032809"/>
    </source>
</evidence>
<evidence type="ECO:0000259" key="3">
    <source>
        <dbReference type="PROSITE" id="PS51782"/>
    </source>
</evidence>
<dbReference type="CDD" id="cd00118">
    <property type="entry name" value="LysM"/>
    <property type="match status" value="1"/>
</dbReference>
<dbReference type="HOGENOM" id="CLU_024923_0_0_0"/>
<dbReference type="InterPro" id="IPR051933">
    <property type="entry name" value="Resuscitation_pf_RpfB"/>
</dbReference>
<accession>A0A0C7NLH1</accession>
<feature type="coiled-coil region" evidence="2">
    <location>
        <begin position="243"/>
        <end position="270"/>
    </location>
</feature>
<name>A0A0C7NLH1_DEFTU</name>